<evidence type="ECO:0008006" key="4">
    <source>
        <dbReference type="Google" id="ProtNLM"/>
    </source>
</evidence>
<protein>
    <recommendedName>
        <fullName evidence="4">Secreted protein</fullName>
    </recommendedName>
</protein>
<dbReference type="AlphaFoldDB" id="A0A498K3S6"/>
<keyword evidence="1" id="KW-0732">Signal</keyword>
<name>A0A498K3S6_MALDO</name>
<keyword evidence="3" id="KW-1185">Reference proteome</keyword>
<evidence type="ECO:0000313" key="3">
    <source>
        <dbReference type="Proteomes" id="UP000290289"/>
    </source>
</evidence>
<organism evidence="2 3">
    <name type="scientific">Malus domestica</name>
    <name type="common">Apple</name>
    <name type="synonym">Pyrus malus</name>
    <dbReference type="NCBI Taxonomy" id="3750"/>
    <lineage>
        <taxon>Eukaryota</taxon>
        <taxon>Viridiplantae</taxon>
        <taxon>Streptophyta</taxon>
        <taxon>Embryophyta</taxon>
        <taxon>Tracheophyta</taxon>
        <taxon>Spermatophyta</taxon>
        <taxon>Magnoliopsida</taxon>
        <taxon>eudicotyledons</taxon>
        <taxon>Gunneridae</taxon>
        <taxon>Pentapetalae</taxon>
        <taxon>rosids</taxon>
        <taxon>fabids</taxon>
        <taxon>Rosales</taxon>
        <taxon>Rosaceae</taxon>
        <taxon>Amygdaloideae</taxon>
        <taxon>Maleae</taxon>
        <taxon>Malus</taxon>
    </lineage>
</organism>
<reference evidence="2 3" key="1">
    <citation type="submission" date="2018-10" db="EMBL/GenBank/DDBJ databases">
        <title>A high-quality apple genome assembly.</title>
        <authorList>
            <person name="Hu J."/>
        </authorList>
    </citation>
    <scope>NUCLEOTIDE SEQUENCE [LARGE SCALE GENOMIC DNA]</scope>
    <source>
        <strain evidence="3">cv. HFTH1</strain>
        <tissue evidence="2">Young leaf</tissue>
    </source>
</reference>
<gene>
    <name evidence="2" type="ORF">DVH24_026711</name>
</gene>
<evidence type="ECO:0000256" key="1">
    <source>
        <dbReference type="SAM" id="SignalP"/>
    </source>
</evidence>
<sequence length="95" mass="11111">MNRGHQFLFFLLPRLFTTCLSSFGGSNSKQKRKKTTSRSNNISSIGCLDKQVLIHGFKGYPLSLFCPPFLLQLMPIYRHHRRVLELVTWGERWRA</sequence>
<comment type="caution">
    <text evidence="2">The sequence shown here is derived from an EMBL/GenBank/DDBJ whole genome shotgun (WGS) entry which is preliminary data.</text>
</comment>
<dbReference type="Proteomes" id="UP000290289">
    <property type="component" value="Chromosome 4"/>
</dbReference>
<evidence type="ECO:0000313" key="2">
    <source>
        <dbReference type="EMBL" id="RXI02181.1"/>
    </source>
</evidence>
<accession>A0A498K3S6</accession>
<dbReference type="EMBL" id="RDQH01000330">
    <property type="protein sequence ID" value="RXI02181.1"/>
    <property type="molecule type" value="Genomic_DNA"/>
</dbReference>
<feature type="signal peptide" evidence="1">
    <location>
        <begin position="1"/>
        <end position="21"/>
    </location>
</feature>
<feature type="chain" id="PRO_5019788586" description="Secreted protein" evidence="1">
    <location>
        <begin position="22"/>
        <end position="95"/>
    </location>
</feature>
<proteinExistence type="predicted"/>